<proteinExistence type="predicted"/>
<keyword evidence="1" id="KW-1133">Transmembrane helix</keyword>
<keyword evidence="1" id="KW-0812">Transmembrane</keyword>
<sequence>MTEVSFLQQVLHTIIPILYFGLYFIFLDDQIQYKYFWISLIHPLIFLLFLYTLIEPIFGDMFENMLGDISGIRYVYPFLDPGNYERSFLGLIGFIFGILTPIICTTSLLIIYFKRLFDKKFNQ</sequence>
<evidence type="ECO:0000313" key="3">
    <source>
        <dbReference type="Proteomes" id="UP001431532"/>
    </source>
</evidence>
<accession>A0AAW6U2B2</accession>
<organism evidence="2 3">
    <name type="scientific">Peloplasma aerotolerans</name>
    <dbReference type="NCBI Taxonomy" id="3044389"/>
    <lineage>
        <taxon>Bacteria</taxon>
        <taxon>Bacillati</taxon>
        <taxon>Mycoplasmatota</taxon>
        <taxon>Mollicutes</taxon>
        <taxon>Acholeplasmatales</taxon>
        <taxon>Acholeplasmataceae</taxon>
        <taxon>Peloplasma</taxon>
    </lineage>
</organism>
<feature type="transmembrane region" description="Helical" evidence="1">
    <location>
        <begin position="88"/>
        <end position="113"/>
    </location>
</feature>
<reference evidence="2" key="1">
    <citation type="submission" date="2023-05" db="EMBL/GenBank/DDBJ databases">
        <title>Mariniplasma microaerophilum sp. nov., a novel anaerobic mollicute isolated from terrestrial mud volcano, Taman Peninsula, Russia.</title>
        <authorList>
            <person name="Khomyakova M.A."/>
            <person name="Merkel A.Y."/>
            <person name="Slobodkin A.I."/>
        </authorList>
    </citation>
    <scope>NUCLEOTIDE SEQUENCE</scope>
    <source>
        <strain evidence="2">M4Ah</strain>
    </source>
</reference>
<dbReference type="Proteomes" id="UP001431532">
    <property type="component" value="Unassembled WGS sequence"/>
</dbReference>
<feature type="transmembrane region" description="Helical" evidence="1">
    <location>
        <begin position="6"/>
        <end position="26"/>
    </location>
</feature>
<keyword evidence="1" id="KW-0472">Membrane</keyword>
<comment type="caution">
    <text evidence="2">The sequence shown here is derived from an EMBL/GenBank/DDBJ whole genome shotgun (WGS) entry which is preliminary data.</text>
</comment>
<evidence type="ECO:0000256" key="1">
    <source>
        <dbReference type="SAM" id="Phobius"/>
    </source>
</evidence>
<name>A0AAW6U2B2_9MOLU</name>
<dbReference type="RefSeq" id="WP_282838397.1">
    <property type="nucleotide sequence ID" value="NZ_JASCXW010000001.1"/>
</dbReference>
<feature type="transmembrane region" description="Helical" evidence="1">
    <location>
        <begin position="35"/>
        <end position="54"/>
    </location>
</feature>
<dbReference type="EMBL" id="JASCXW010000001">
    <property type="protein sequence ID" value="MDI6452012.1"/>
    <property type="molecule type" value="Genomic_DNA"/>
</dbReference>
<evidence type="ECO:0000313" key="2">
    <source>
        <dbReference type="EMBL" id="MDI6452012.1"/>
    </source>
</evidence>
<gene>
    <name evidence="2" type="ORF">QJ521_00415</name>
</gene>
<protein>
    <submittedName>
        <fullName evidence="2">Uncharacterized protein</fullName>
    </submittedName>
</protein>
<keyword evidence="3" id="KW-1185">Reference proteome</keyword>
<dbReference type="AlphaFoldDB" id="A0AAW6U2B2"/>